<feature type="transmembrane region" description="Helical" evidence="1">
    <location>
        <begin position="69"/>
        <end position="88"/>
    </location>
</feature>
<evidence type="ECO:0000313" key="2">
    <source>
        <dbReference type="EMBL" id="MBD7964794.1"/>
    </source>
</evidence>
<organism evidence="2 3">
    <name type="scientific">Fictibacillus norfolkensis</name>
    <dbReference type="NCBI Taxonomy" id="2762233"/>
    <lineage>
        <taxon>Bacteria</taxon>
        <taxon>Bacillati</taxon>
        <taxon>Bacillota</taxon>
        <taxon>Bacilli</taxon>
        <taxon>Bacillales</taxon>
        <taxon>Fictibacillaceae</taxon>
        <taxon>Fictibacillus</taxon>
    </lineage>
</organism>
<name>A0ABR8SMS2_9BACL</name>
<gene>
    <name evidence="2" type="ORF">H9648_12090</name>
</gene>
<comment type="caution">
    <text evidence="2">The sequence shown here is derived from an EMBL/GenBank/DDBJ whole genome shotgun (WGS) entry which is preliminary data.</text>
</comment>
<sequence length="95" mass="10021">MAFVIATGILVVLVFLAISLTKGKTTKRKLIVWGSFIMVGFNPFLTFLISIPVGLAVGDGFAAVGMMMLLLPVFFVIGLITLLAGIFATSRVGDA</sequence>
<proteinExistence type="predicted"/>
<keyword evidence="1" id="KW-0472">Membrane</keyword>
<feature type="transmembrane region" description="Helical" evidence="1">
    <location>
        <begin position="33"/>
        <end position="57"/>
    </location>
</feature>
<keyword evidence="1" id="KW-0812">Transmembrane</keyword>
<reference evidence="2 3" key="1">
    <citation type="submission" date="2020-08" db="EMBL/GenBank/DDBJ databases">
        <title>A Genomic Blueprint of the Chicken Gut Microbiome.</title>
        <authorList>
            <person name="Gilroy R."/>
            <person name="Ravi A."/>
            <person name="Getino M."/>
            <person name="Pursley I."/>
            <person name="Horton D.L."/>
            <person name="Alikhan N.-F."/>
            <person name="Baker D."/>
            <person name="Gharbi K."/>
            <person name="Hall N."/>
            <person name="Watson M."/>
            <person name="Adriaenssens E.M."/>
            <person name="Foster-Nyarko E."/>
            <person name="Jarju S."/>
            <person name="Secka A."/>
            <person name="Antonio M."/>
            <person name="Oren A."/>
            <person name="Chaudhuri R."/>
            <person name="La Ragione R.M."/>
            <person name="Hildebrand F."/>
            <person name="Pallen M.J."/>
        </authorList>
    </citation>
    <scope>NUCLEOTIDE SEQUENCE [LARGE SCALE GENOMIC DNA]</scope>
    <source>
        <strain evidence="2 3">Sa2CUA10</strain>
    </source>
</reference>
<protein>
    <submittedName>
        <fullName evidence="2">Uncharacterized protein</fullName>
    </submittedName>
</protein>
<keyword evidence="1" id="KW-1133">Transmembrane helix</keyword>
<dbReference type="Proteomes" id="UP000603641">
    <property type="component" value="Unassembled WGS sequence"/>
</dbReference>
<evidence type="ECO:0000256" key="1">
    <source>
        <dbReference type="SAM" id="Phobius"/>
    </source>
</evidence>
<accession>A0ABR8SMS2</accession>
<dbReference type="RefSeq" id="WP_191754047.1">
    <property type="nucleotide sequence ID" value="NZ_JACSQM010000004.1"/>
</dbReference>
<dbReference type="EMBL" id="JACSQM010000004">
    <property type="protein sequence ID" value="MBD7964794.1"/>
    <property type="molecule type" value="Genomic_DNA"/>
</dbReference>
<evidence type="ECO:0000313" key="3">
    <source>
        <dbReference type="Proteomes" id="UP000603641"/>
    </source>
</evidence>
<keyword evidence="3" id="KW-1185">Reference proteome</keyword>